<comment type="caution">
    <text evidence="1">The sequence shown here is derived from an EMBL/GenBank/DDBJ whole genome shotgun (WGS) entry which is preliminary data.</text>
</comment>
<dbReference type="InterPro" id="IPR050238">
    <property type="entry name" value="DNA_Rep/Repair_Clamp_Loader"/>
</dbReference>
<evidence type="ECO:0000313" key="1">
    <source>
        <dbReference type="EMBL" id="TDN86731.1"/>
    </source>
</evidence>
<dbReference type="InterPro" id="IPR027417">
    <property type="entry name" value="P-loop_NTPase"/>
</dbReference>
<dbReference type="AlphaFoldDB" id="A0A4R6FXS4"/>
<sequence length="326" mass="34362">MTPLTGNAEAQAAFFTAASGGSMPHTWLFTGPEGVGKATFAREAAAHVLASAADPSIPLAMETLLVGSAIAGQVRAGSHPDFRVLERLPKDPKKPEAGLARSIKVDQIRELQPMFATRPTYSNRRIVIIDSIDDCERSAANALLKNLEEPPAGTIFLLISHAPGRLLPTIRSRCRVLRFEPLSDAEVAAILREALPEAGAEEIDTLVLAGKGSPGRALAFAGLDLAAIEREIHAIARTGDPSNAIRARLGSALGAKAAQPRYEAFLARVPSFIAEQSHARQGEALRVALDAYADASALSDAAIRLSLDPNATVFEMGGVIARLAAD</sequence>
<protein>
    <submittedName>
        <fullName evidence="1">DNA polymerase III delta prime subunit</fullName>
    </submittedName>
</protein>
<reference evidence="1 2" key="1">
    <citation type="submission" date="2019-03" db="EMBL/GenBank/DDBJ databases">
        <title>Genomic Encyclopedia of Type Strains, Phase IV (KMG-IV): sequencing the most valuable type-strain genomes for metagenomic binning, comparative biology and taxonomic classification.</title>
        <authorList>
            <person name="Goeker M."/>
        </authorList>
    </citation>
    <scope>NUCLEOTIDE SEQUENCE [LARGE SCALE GENOMIC DNA]</scope>
    <source>
        <strain evidence="1 2">DSM 25059</strain>
    </source>
</reference>
<proteinExistence type="predicted"/>
<gene>
    <name evidence="1" type="ORF">EV664_101308</name>
</gene>
<evidence type="ECO:0000313" key="2">
    <source>
        <dbReference type="Proteomes" id="UP000295493"/>
    </source>
</evidence>
<dbReference type="Gene3D" id="3.40.50.300">
    <property type="entry name" value="P-loop containing nucleotide triphosphate hydrolases"/>
    <property type="match status" value="1"/>
</dbReference>
<dbReference type="PANTHER" id="PTHR11669:SF8">
    <property type="entry name" value="DNA POLYMERASE III SUBUNIT DELTA"/>
    <property type="match status" value="1"/>
</dbReference>
<accession>A0A4R6FXS4</accession>
<dbReference type="GO" id="GO:0009360">
    <property type="term" value="C:DNA polymerase III complex"/>
    <property type="evidence" value="ECO:0007669"/>
    <property type="project" value="TreeGrafter"/>
</dbReference>
<dbReference type="Pfam" id="PF13177">
    <property type="entry name" value="DNA_pol3_delta2"/>
    <property type="match status" value="1"/>
</dbReference>
<dbReference type="PANTHER" id="PTHR11669">
    <property type="entry name" value="REPLICATION FACTOR C / DNA POLYMERASE III GAMMA-TAU SUBUNIT"/>
    <property type="match status" value="1"/>
</dbReference>
<keyword evidence="2" id="KW-1185">Reference proteome</keyword>
<dbReference type="GO" id="GO:0006261">
    <property type="term" value="P:DNA-templated DNA replication"/>
    <property type="evidence" value="ECO:0007669"/>
    <property type="project" value="TreeGrafter"/>
</dbReference>
<organism evidence="1 2">
    <name type="scientific">Stakelama pacifica</name>
    <dbReference type="NCBI Taxonomy" id="517720"/>
    <lineage>
        <taxon>Bacteria</taxon>
        <taxon>Pseudomonadati</taxon>
        <taxon>Pseudomonadota</taxon>
        <taxon>Alphaproteobacteria</taxon>
        <taxon>Sphingomonadales</taxon>
        <taxon>Sphingomonadaceae</taxon>
        <taxon>Stakelama</taxon>
    </lineage>
</organism>
<dbReference type="RefSeq" id="WP_133493916.1">
    <property type="nucleotide sequence ID" value="NZ_BMLU01000001.1"/>
</dbReference>
<dbReference type="OrthoDB" id="9811073at2"/>
<name>A0A4R6FXS4_9SPHN</name>
<dbReference type="EMBL" id="SNWD01000001">
    <property type="protein sequence ID" value="TDN86731.1"/>
    <property type="molecule type" value="Genomic_DNA"/>
</dbReference>
<dbReference type="Proteomes" id="UP000295493">
    <property type="component" value="Unassembled WGS sequence"/>
</dbReference>
<dbReference type="SUPFAM" id="SSF52540">
    <property type="entry name" value="P-loop containing nucleoside triphosphate hydrolases"/>
    <property type="match status" value="1"/>
</dbReference>